<organism evidence="3 4">
    <name type="scientific">Porites evermanni</name>
    <dbReference type="NCBI Taxonomy" id="104178"/>
    <lineage>
        <taxon>Eukaryota</taxon>
        <taxon>Metazoa</taxon>
        <taxon>Cnidaria</taxon>
        <taxon>Anthozoa</taxon>
        <taxon>Hexacorallia</taxon>
        <taxon>Scleractinia</taxon>
        <taxon>Fungiina</taxon>
        <taxon>Poritidae</taxon>
        <taxon>Porites</taxon>
    </lineage>
</organism>
<gene>
    <name evidence="3" type="ORF">PEVE_00042922</name>
</gene>
<feature type="compositionally biased region" description="Polar residues" evidence="1">
    <location>
        <begin position="513"/>
        <end position="526"/>
    </location>
</feature>
<feature type="compositionally biased region" description="Polar residues" evidence="1">
    <location>
        <begin position="593"/>
        <end position="604"/>
    </location>
</feature>
<comment type="caution">
    <text evidence="3">The sequence shown here is derived from an EMBL/GenBank/DDBJ whole genome shotgun (WGS) entry which is preliminary data.</text>
</comment>
<sequence>NDQELLQVPVDLTKPKSRNDQTFRFKATGCTLSGKDFHDYSGFQSSWKNINDNFFVLEKKGPNFDVNWPNADTSARFSGRIIRLNVTCATFTKCFLFKASNSVTYYASSSSSTSTSYQDVSSTPLGSHIPVLSSTSFAAGPWSTASTQLPSLSPSQSVSLSSTIQYLSPQSSVLSSSLALPPQPSSRILSLSTLNRATKLPEVTPGQIETTVSTKDQSLLPVKSKGSTNNKESTTNLHHSTSRAHVVPPIKPSKPITASFSTAGDVEPVDNGASTGGNDNGTIIGAAVGGAVLLAVLVICIIIVWRRRKAWKLILNSLNICFPIVVKNPVYGSSENEIQLDEQMGRKTKPSIAQEDQPTYQRLILGDGNINLLPVYNSAEDDYDNCTVYQDLNKQIPETPAYLGLSKGLPEGAPTTEIPNSRHSTMPDPKLKPSAGGIPSSKANGTIGVLKSKSATERPKRGPIIAQEPVYNVLDGPGTGPRTTTEPLYNVVEGHEYATPNVDPLYNVLEGPDSSQSVPKSGPNTTEEAVYNVLESPDATNGPTNKQGTENDAIYNVLEAPDSDKNSVVAQGRSGPGNEPLYSVLEEQGGDGSKQNAPNKSSSIGGVANPAYEQTLDFDASYAAVRRPGTRGESLYEPLRRSGQDVYQPLG</sequence>
<feature type="non-terminal residue" evidence="3">
    <location>
        <position position="1"/>
    </location>
</feature>
<feature type="transmembrane region" description="Helical" evidence="2">
    <location>
        <begin position="283"/>
        <end position="305"/>
    </location>
</feature>
<evidence type="ECO:0000256" key="1">
    <source>
        <dbReference type="SAM" id="MobiDB-lite"/>
    </source>
</evidence>
<name>A0ABN8PH49_9CNID</name>
<evidence type="ECO:0000256" key="2">
    <source>
        <dbReference type="SAM" id="Phobius"/>
    </source>
</evidence>
<feature type="region of interest" description="Disordered" evidence="1">
    <location>
        <begin position="205"/>
        <end position="248"/>
    </location>
</feature>
<evidence type="ECO:0000313" key="4">
    <source>
        <dbReference type="Proteomes" id="UP001159427"/>
    </source>
</evidence>
<reference evidence="3 4" key="1">
    <citation type="submission" date="2022-05" db="EMBL/GenBank/DDBJ databases">
        <authorList>
            <consortium name="Genoscope - CEA"/>
            <person name="William W."/>
        </authorList>
    </citation>
    <scope>NUCLEOTIDE SEQUENCE [LARGE SCALE GENOMIC DNA]</scope>
</reference>
<keyword evidence="2" id="KW-0812">Transmembrane</keyword>
<dbReference type="EMBL" id="CALNXI010000859">
    <property type="protein sequence ID" value="CAH3143751.1"/>
    <property type="molecule type" value="Genomic_DNA"/>
</dbReference>
<keyword evidence="2" id="KW-0472">Membrane</keyword>
<feature type="region of interest" description="Disordered" evidence="1">
    <location>
        <begin position="627"/>
        <end position="651"/>
    </location>
</feature>
<dbReference type="Proteomes" id="UP001159427">
    <property type="component" value="Unassembled WGS sequence"/>
</dbReference>
<keyword evidence="4" id="KW-1185">Reference proteome</keyword>
<feature type="region of interest" description="Disordered" evidence="1">
    <location>
        <begin position="565"/>
        <end position="608"/>
    </location>
</feature>
<feature type="region of interest" description="Disordered" evidence="1">
    <location>
        <begin position="506"/>
        <end position="526"/>
    </location>
</feature>
<proteinExistence type="predicted"/>
<keyword evidence="2" id="KW-1133">Transmembrane helix</keyword>
<evidence type="ECO:0000313" key="3">
    <source>
        <dbReference type="EMBL" id="CAH3143751.1"/>
    </source>
</evidence>
<protein>
    <submittedName>
        <fullName evidence="3">Uncharacterized protein</fullName>
    </submittedName>
</protein>
<accession>A0ABN8PH49</accession>
<feature type="compositionally biased region" description="Polar residues" evidence="1">
    <location>
        <begin position="225"/>
        <end position="239"/>
    </location>
</feature>
<feature type="region of interest" description="Disordered" evidence="1">
    <location>
        <begin position="409"/>
        <end position="446"/>
    </location>
</feature>
<feature type="compositionally biased region" description="Polar residues" evidence="1">
    <location>
        <begin position="207"/>
        <end position="217"/>
    </location>
</feature>